<feature type="coiled-coil region" evidence="1">
    <location>
        <begin position="143"/>
        <end position="180"/>
    </location>
</feature>
<dbReference type="Proteomes" id="UP000692954">
    <property type="component" value="Unassembled WGS sequence"/>
</dbReference>
<gene>
    <name evidence="2" type="ORF">PSON_ATCC_30995.1.T0840062</name>
</gene>
<protein>
    <submittedName>
        <fullName evidence="2">Uncharacterized protein</fullName>
    </submittedName>
</protein>
<evidence type="ECO:0000313" key="2">
    <source>
        <dbReference type="EMBL" id="CAD8105275.1"/>
    </source>
</evidence>
<keyword evidence="1" id="KW-0175">Coiled coil</keyword>
<name>A0A8S1PQ45_9CILI</name>
<reference evidence="2" key="1">
    <citation type="submission" date="2021-01" db="EMBL/GenBank/DDBJ databases">
        <authorList>
            <consortium name="Genoscope - CEA"/>
            <person name="William W."/>
        </authorList>
    </citation>
    <scope>NUCLEOTIDE SEQUENCE</scope>
</reference>
<sequence>MKKLKSKLESTNTDSFGISRTDFTRTQKSHRRYLINNSSIKFQTDSSELNRLELAQENSKIVKPIYLNNIRSQKKSRNIIKRNNFYNLKKIPSINSQDLYQKSNRQQQLSQYIIKFYSDEISSLKDIQTIEDQEIDNYVLKYLNEAQISLDILIKKLQQLQQYKQNREKSEQEMKEIMQECFKQKNICIQQRFCYIFGKMEQLFFNPISGAIYFKLCKRLSDNEQFYRNKMKAYRGLGECLLRVRPKLSQLYFTKYLMSAWKLNEKNHELYAYDLLGKYYFYVGQIEKAKLFHEKMIGGYCEAPDSRVRVLAQSRLEQGSLSNRINREHQVVDIDVVTSDDECYEIVLTQPQQVQVSIVSAVKYFQRKIPDSKLVKEEANTNIRQKKPKFNSQILESGGQFDMSKLVISNPHLNIGIIKDRVLLSHMTPNRKLEMYQYLCLANDKNSFNNVNHLSGLYDKFEIGKIGKYLNKLIFLLSTVQHWIINQQKLKTNNKRYPLA</sequence>
<dbReference type="AlphaFoldDB" id="A0A8S1PQ45"/>
<dbReference type="EMBL" id="CAJJDN010000084">
    <property type="protein sequence ID" value="CAD8105275.1"/>
    <property type="molecule type" value="Genomic_DNA"/>
</dbReference>
<evidence type="ECO:0000313" key="3">
    <source>
        <dbReference type="Proteomes" id="UP000692954"/>
    </source>
</evidence>
<proteinExistence type="predicted"/>
<dbReference type="OrthoDB" id="286600at2759"/>
<accession>A0A8S1PQ45</accession>
<organism evidence="2 3">
    <name type="scientific">Paramecium sonneborni</name>
    <dbReference type="NCBI Taxonomy" id="65129"/>
    <lineage>
        <taxon>Eukaryota</taxon>
        <taxon>Sar</taxon>
        <taxon>Alveolata</taxon>
        <taxon>Ciliophora</taxon>
        <taxon>Intramacronucleata</taxon>
        <taxon>Oligohymenophorea</taxon>
        <taxon>Peniculida</taxon>
        <taxon>Parameciidae</taxon>
        <taxon>Paramecium</taxon>
    </lineage>
</organism>
<evidence type="ECO:0000256" key="1">
    <source>
        <dbReference type="SAM" id="Coils"/>
    </source>
</evidence>
<keyword evidence="3" id="KW-1185">Reference proteome</keyword>
<comment type="caution">
    <text evidence="2">The sequence shown here is derived from an EMBL/GenBank/DDBJ whole genome shotgun (WGS) entry which is preliminary data.</text>
</comment>